<dbReference type="InterPro" id="IPR001926">
    <property type="entry name" value="TrpB-like_PALP"/>
</dbReference>
<dbReference type="PANTHER" id="PTHR43780:SF2">
    <property type="entry name" value="1-AMINOCYCLOPROPANE-1-CARBOXYLATE DEAMINASE-RELATED"/>
    <property type="match status" value="1"/>
</dbReference>
<comment type="similarity">
    <text evidence="2">Belongs to the ACC deaminase/D-cysteine desulfhydrase family.</text>
</comment>
<dbReference type="Proteomes" id="UP000501466">
    <property type="component" value="Chromosome"/>
</dbReference>
<evidence type="ECO:0000259" key="6">
    <source>
        <dbReference type="Pfam" id="PF00291"/>
    </source>
</evidence>
<protein>
    <submittedName>
        <fullName evidence="7">1-aminocyclopropane-1-carboxylate deaminase</fullName>
    </submittedName>
</protein>
<evidence type="ECO:0000256" key="1">
    <source>
        <dbReference type="ARBA" id="ARBA00001933"/>
    </source>
</evidence>
<keyword evidence="8" id="KW-1185">Reference proteome</keyword>
<organism evidence="7 8">
    <name type="scientific">Thiosulfativibrio zosterae</name>
    <dbReference type="NCBI Taxonomy" id="2675053"/>
    <lineage>
        <taxon>Bacteria</taxon>
        <taxon>Pseudomonadati</taxon>
        <taxon>Pseudomonadota</taxon>
        <taxon>Gammaproteobacteria</taxon>
        <taxon>Thiotrichales</taxon>
        <taxon>Piscirickettsiaceae</taxon>
        <taxon>Thiosulfativibrio</taxon>
    </lineage>
</organism>
<evidence type="ECO:0000256" key="2">
    <source>
        <dbReference type="ARBA" id="ARBA00008639"/>
    </source>
</evidence>
<name>A0A6F8PNF0_9GAMM</name>
<dbReference type="InterPro" id="IPR036052">
    <property type="entry name" value="TrpB-like_PALP_sf"/>
</dbReference>
<evidence type="ECO:0000256" key="4">
    <source>
        <dbReference type="PIRSR" id="PIRSR006278-1"/>
    </source>
</evidence>
<dbReference type="EMBL" id="AP021888">
    <property type="protein sequence ID" value="BBP43639.1"/>
    <property type="molecule type" value="Genomic_DNA"/>
</dbReference>
<dbReference type="AlphaFoldDB" id="A0A6F8PNF0"/>
<accession>A0A6F8PNF0</accession>
<dbReference type="PIRSF" id="PIRSF006278">
    <property type="entry name" value="ACCD_DCysDesulf"/>
    <property type="match status" value="1"/>
</dbReference>
<evidence type="ECO:0000313" key="7">
    <source>
        <dbReference type="EMBL" id="BBP43639.1"/>
    </source>
</evidence>
<dbReference type="Gene3D" id="3.40.50.1100">
    <property type="match status" value="2"/>
</dbReference>
<dbReference type="Pfam" id="PF00291">
    <property type="entry name" value="PALP"/>
    <property type="match status" value="1"/>
</dbReference>
<sequence>MLKSPLFEDANIEVFMKRDDLNHPEIQGNKWHKLKFNLEQAKLQNKTTLLTFGGAYSNHIAATAAAAKLYGFSSMGFIRGDELQNTPSKWSHTLKTAHLNGMQLHFLSRTDYRLKSQLNFQHQLQQSYPDAWIIPEGGSNDLAIAGLQTLATEIDQQCPNWTHLITAVGTGATLSGLVRHLKMNSAQTVLGVATLGSGDFLKTDICRWIQNDNDWVAEKNPKNWAFLNLENPIRYGKITPEIELTQQQFRAEFDIVLDPIYTAKMVLGFYEALSKNRFPPNSKIILLHTGGLQGLQTLTSDPF</sequence>
<evidence type="ECO:0000256" key="3">
    <source>
        <dbReference type="ARBA" id="ARBA00022898"/>
    </source>
</evidence>
<dbReference type="SUPFAM" id="SSF53686">
    <property type="entry name" value="Tryptophan synthase beta subunit-like PLP-dependent enzymes"/>
    <property type="match status" value="1"/>
</dbReference>
<dbReference type="PANTHER" id="PTHR43780">
    <property type="entry name" value="1-AMINOCYCLOPROPANE-1-CARBOXYLATE DEAMINASE-RELATED"/>
    <property type="match status" value="1"/>
</dbReference>
<comment type="cofactor">
    <cofactor evidence="1">
        <name>pyridoxal 5'-phosphate</name>
        <dbReference type="ChEBI" id="CHEBI:597326"/>
    </cofactor>
</comment>
<gene>
    <name evidence="7" type="primary">dcyD</name>
    <name evidence="7" type="ORF">THMIRHAT_13850</name>
</gene>
<proteinExistence type="inferred from homology"/>
<dbReference type="KEGG" id="tzo:THMIRHAT_13850"/>
<dbReference type="GO" id="GO:0019148">
    <property type="term" value="F:D-cysteine desulfhydrase activity"/>
    <property type="evidence" value="ECO:0007669"/>
    <property type="project" value="TreeGrafter"/>
</dbReference>
<feature type="domain" description="Tryptophan synthase beta chain-like PALP" evidence="6">
    <location>
        <begin position="6"/>
        <end position="290"/>
    </location>
</feature>
<evidence type="ECO:0000313" key="8">
    <source>
        <dbReference type="Proteomes" id="UP000501466"/>
    </source>
</evidence>
<keyword evidence="3 5" id="KW-0663">Pyridoxal phosphate</keyword>
<evidence type="ECO:0000256" key="5">
    <source>
        <dbReference type="PIRSR" id="PIRSR006278-2"/>
    </source>
</evidence>
<feature type="modified residue" description="N6-(pyridoxal phosphate)lysine" evidence="5">
    <location>
        <position position="30"/>
    </location>
</feature>
<feature type="active site" description="Nucleophile" evidence="4">
    <location>
        <position position="57"/>
    </location>
</feature>
<reference evidence="8" key="1">
    <citation type="submission" date="2019-11" db="EMBL/GenBank/DDBJ databases">
        <title>Isolation and characterization of two novel species in the genus Thiomicrorhabdus.</title>
        <authorList>
            <person name="Mochizuki J."/>
            <person name="Kojima H."/>
            <person name="Fukui M."/>
        </authorList>
    </citation>
    <scope>NUCLEOTIDE SEQUENCE [LARGE SCALE GENOMIC DNA]</scope>
    <source>
        <strain evidence="8">AkT22</strain>
    </source>
</reference>
<dbReference type="InterPro" id="IPR027278">
    <property type="entry name" value="ACCD_DCysDesulf"/>
</dbReference>